<dbReference type="RefSeq" id="WP_075636824.1">
    <property type="nucleotide sequence ID" value="NZ_MKIO01000041.1"/>
</dbReference>
<reference evidence="6 8" key="3">
    <citation type="journal article" date="2017" name="Antonie Van Leeuwenhoek">
        <title>Rhizobium rhizosphaerae sp. nov., a novel species isolated from rice rhizosphere.</title>
        <authorList>
            <person name="Zhao J.J."/>
            <person name="Zhang J."/>
            <person name="Zhang R.J."/>
            <person name="Zhang C.W."/>
            <person name="Yin H.Q."/>
            <person name="Zhang X.X."/>
        </authorList>
    </citation>
    <scope>NUCLEOTIDE SEQUENCE [LARGE SCALE GENOMIC DNA]</scope>
    <source>
        <strain evidence="6 8">RD15</strain>
    </source>
</reference>
<feature type="chain" id="PRO_5013136213" evidence="4">
    <location>
        <begin position="25"/>
        <end position="428"/>
    </location>
</feature>
<dbReference type="PANTHER" id="PTHR43649">
    <property type="entry name" value="ARABINOSE-BINDING PROTEIN-RELATED"/>
    <property type="match status" value="1"/>
</dbReference>
<feature type="signal peptide" evidence="4">
    <location>
        <begin position="1"/>
        <end position="24"/>
    </location>
</feature>
<dbReference type="InterPro" id="IPR050490">
    <property type="entry name" value="Bact_solute-bd_prot1"/>
</dbReference>
<organism evidence="5 7">
    <name type="scientific">Xaviernesmea rhizosphaerae</name>
    <dbReference type="NCBI Taxonomy" id="1672749"/>
    <lineage>
        <taxon>Bacteria</taxon>
        <taxon>Pseudomonadati</taxon>
        <taxon>Pseudomonadota</taxon>
        <taxon>Alphaproteobacteria</taxon>
        <taxon>Hyphomicrobiales</taxon>
        <taxon>Rhizobiaceae</taxon>
        <taxon>Rhizobium/Agrobacterium group</taxon>
        <taxon>Xaviernesmea</taxon>
    </lineage>
</organism>
<keyword evidence="8" id="KW-1185">Reference proteome</keyword>
<proteinExistence type="inferred from homology"/>
<keyword evidence="4" id="KW-0732">Signal</keyword>
<evidence type="ECO:0000256" key="3">
    <source>
        <dbReference type="ARBA" id="ARBA00022764"/>
    </source>
</evidence>
<dbReference type="PANTHER" id="PTHR43649:SF30">
    <property type="entry name" value="ABC TRANSPORTER SUBSTRATE-BINDING PROTEIN"/>
    <property type="match status" value="1"/>
</dbReference>
<evidence type="ECO:0000313" key="8">
    <source>
        <dbReference type="Proteomes" id="UP000192652"/>
    </source>
</evidence>
<comment type="similarity">
    <text evidence="2">Belongs to the bacterial solute-binding protein 1 family.</text>
</comment>
<dbReference type="STRING" id="1672749.BJF92_18135"/>
<evidence type="ECO:0000256" key="2">
    <source>
        <dbReference type="ARBA" id="ARBA00008520"/>
    </source>
</evidence>
<gene>
    <name evidence="5" type="ORF">BJF92_18135</name>
    <name evidence="6" type="ORF">BTR14_05970</name>
</gene>
<dbReference type="Proteomes" id="UP000186143">
    <property type="component" value="Unassembled WGS sequence"/>
</dbReference>
<reference evidence="5 7" key="1">
    <citation type="submission" date="2016-09" db="EMBL/GenBank/DDBJ databases">
        <title>Rhizobium sp. nov., a novel species isolated from the rice rhizosphere.</title>
        <authorList>
            <person name="Zhao J."/>
            <person name="Zhang X."/>
        </authorList>
    </citation>
    <scope>NUCLEOTIDE SEQUENCE [LARGE SCALE GENOMIC DNA]</scope>
    <source>
        <strain evidence="5 7">MH17</strain>
    </source>
</reference>
<keyword evidence="3" id="KW-0574">Periplasm</keyword>
<dbReference type="SUPFAM" id="SSF53850">
    <property type="entry name" value="Periplasmic binding protein-like II"/>
    <property type="match status" value="1"/>
</dbReference>
<dbReference type="OrthoDB" id="2509690at2"/>
<evidence type="ECO:0000313" key="5">
    <source>
        <dbReference type="EMBL" id="OLP52959.1"/>
    </source>
</evidence>
<dbReference type="Proteomes" id="UP000192652">
    <property type="component" value="Unassembled WGS sequence"/>
</dbReference>
<evidence type="ECO:0000256" key="1">
    <source>
        <dbReference type="ARBA" id="ARBA00004418"/>
    </source>
</evidence>
<dbReference type="InterPro" id="IPR006059">
    <property type="entry name" value="SBP"/>
</dbReference>
<comment type="subcellular location">
    <subcellularLocation>
        <location evidence="1">Periplasm</location>
    </subcellularLocation>
</comment>
<evidence type="ECO:0000313" key="7">
    <source>
        <dbReference type="Proteomes" id="UP000186143"/>
    </source>
</evidence>
<evidence type="ECO:0000256" key="4">
    <source>
        <dbReference type="SAM" id="SignalP"/>
    </source>
</evidence>
<reference evidence="6" key="2">
    <citation type="submission" date="2016-12" db="EMBL/GenBank/DDBJ databases">
        <authorList>
            <person name="Zhang X."/>
            <person name="Zhao J."/>
        </authorList>
    </citation>
    <scope>NUCLEOTIDE SEQUENCE</scope>
    <source>
        <strain evidence="6">RD15</strain>
    </source>
</reference>
<accession>A0A1Q9ADG5</accession>
<sequence>MSLTRTLTAAALACCMAAPGIAQASDVTLNFYHSYASTAEFLKPIVADFMKDHPNIKIKLQVPAESYSAANQTVIRGIMTDNLPDVYLPSYSTIAPLIETLKQNGRDVELQGLLTSEGKEWVDANYSAKLLQLGQVDGKQYAMPFTASLPMLYVNQDLVTKAGGDINNFPTTWDGVIALAQKINALNTGASGLSFSVGGLSDDWYWQMMVLSTGAGILNKDNTGIAYDNAQGLAALKATQDMAVKTNMTVNTTPEPTTQAFFAGKVGMIVGSPSSLTNYTKSVGDRFTLRTMKFPMLNPKDGGLPAGGNALVILTKDKEKQAAAWEFIKYLTGPKAQAEVSQATGYMPTNKKSEDILKDFYAKNPNFQTVFSEMDWAAPWYSYPNNTADDIWKGVALTLDKLQRNQMTPEAALPEIRDHVAKVLAANK</sequence>
<dbReference type="GO" id="GO:0042597">
    <property type="term" value="C:periplasmic space"/>
    <property type="evidence" value="ECO:0007669"/>
    <property type="project" value="UniProtKB-SubCell"/>
</dbReference>
<name>A0A1Q9ADG5_9HYPH</name>
<protein>
    <submittedName>
        <fullName evidence="5 6">ABC transporter substrate-binding protein</fullName>
    </submittedName>
</protein>
<dbReference type="Gene3D" id="3.40.190.10">
    <property type="entry name" value="Periplasmic binding protein-like II"/>
    <property type="match status" value="2"/>
</dbReference>
<dbReference type="CDD" id="cd14748">
    <property type="entry name" value="PBP2_UgpB"/>
    <property type="match status" value="1"/>
</dbReference>
<dbReference type="AlphaFoldDB" id="A0A1Q9ADG5"/>
<comment type="caution">
    <text evidence="5">The sequence shown here is derived from an EMBL/GenBank/DDBJ whole genome shotgun (WGS) entry which is preliminary data.</text>
</comment>
<dbReference type="EMBL" id="MSPX01000003">
    <property type="protein sequence ID" value="OQP87477.1"/>
    <property type="molecule type" value="Genomic_DNA"/>
</dbReference>
<dbReference type="EMBL" id="MKIO01000041">
    <property type="protein sequence ID" value="OLP52959.1"/>
    <property type="molecule type" value="Genomic_DNA"/>
</dbReference>
<evidence type="ECO:0000313" key="6">
    <source>
        <dbReference type="EMBL" id="OQP87477.1"/>
    </source>
</evidence>
<dbReference type="Pfam" id="PF13416">
    <property type="entry name" value="SBP_bac_8"/>
    <property type="match status" value="1"/>
</dbReference>